<dbReference type="Gene3D" id="3.40.30.10">
    <property type="entry name" value="Glutaredoxin"/>
    <property type="match status" value="2"/>
</dbReference>
<sequence length="269" mass="31346">MMARFIFLSFFMLVGALAPTKAQNSFPYPALPDSLRSVEQRAAYLSEHYWDNFNFSDTLELANKEMAEQGFVNFIDILARFDQEIAQKGISAFTAKAYQQKTSKEKFESLIEHYYENPESPMRNDRVYALFLEDMAKSPYFDETEKERIEFNLKQARKNLPGTQAINISFMLEDSKPHQLSDYREKKVILYFYDPDCENCHKISAWLDKQTIPAGISLLRIVADNRLSTIYGFKAMPTIYLLDKENKVILKDCTPEQLMETLRGNENNR</sequence>
<accession>A0A3R5WFH4</accession>
<dbReference type="Pfam" id="PF17127">
    <property type="entry name" value="DUF5106"/>
    <property type="match status" value="1"/>
</dbReference>
<dbReference type="SUPFAM" id="SSF52833">
    <property type="entry name" value="Thioredoxin-like"/>
    <property type="match status" value="1"/>
</dbReference>
<dbReference type="InterPro" id="IPR036249">
    <property type="entry name" value="Thioredoxin-like_sf"/>
</dbReference>
<evidence type="ECO:0000313" key="4">
    <source>
        <dbReference type="Proteomes" id="UP000283872"/>
    </source>
</evidence>
<organism evidence="3 4">
    <name type="scientific">Segatella copri</name>
    <dbReference type="NCBI Taxonomy" id="165179"/>
    <lineage>
        <taxon>Bacteria</taxon>
        <taxon>Pseudomonadati</taxon>
        <taxon>Bacteroidota</taxon>
        <taxon>Bacteroidia</taxon>
        <taxon>Bacteroidales</taxon>
        <taxon>Prevotellaceae</taxon>
        <taxon>Segatella</taxon>
    </lineage>
</organism>
<reference evidence="3 4" key="1">
    <citation type="submission" date="2018-08" db="EMBL/GenBank/DDBJ databases">
        <title>A genome reference for cultivated species of the human gut microbiota.</title>
        <authorList>
            <person name="Zou Y."/>
            <person name="Xue W."/>
            <person name="Luo G."/>
        </authorList>
    </citation>
    <scope>NUCLEOTIDE SEQUENCE [LARGE SCALE GENOMIC DNA]</scope>
    <source>
        <strain evidence="3 4">AF24-12</strain>
    </source>
</reference>
<dbReference type="Proteomes" id="UP000283872">
    <property type="component" value="Unassembled WGS sequence"/>
</dbReference>
<comment type="caution">
    <text evidence="3">The sequence shown here is derived from an EMBL/GenBank/DDBJ whole genome shotgun (WGS) entry which is preliminary data.</text>
</comment>
<dbReference type="RefSeq" id="WP_118085887.1">
    <property type="nucleotide sequence ID" value="NZ_QRVA01000018.1"/>
</dbReference>
<feature type="signal peptide" evidence="1">
    <location>
        <begin position="1"/>
        <end position="18"/>
    </location>
</feature>
<feature type="chain" id="PRO_5018589983" evidence="1">
    <location>
        <begin position="19"/>
        <end position="269"/>
    </location>
</feature>
<evidence type="ECO:0000256" key="1">
    <source>
        <dbReference type="SAM" id="SignalP"/>
    </source>
</evidence>
<evidence type="ECO:0000259" key="2">
    <source>
        <dbReference type="Pfam" id="PF17127"/>
    </source>
</evidence>
<keyword evidence="1" id="KW-0732">Signal</keyword>
<proteinExistence type="predicted"/>
<protein>
    <submittedName>
        <fullName evidence="3">DUF5106 domain-containing protein</fullName>
    </submittedName>
</protein>
<dbReference type="EMBL" id="QRVA01000018">
    <property type="protein sequence ID" value="RGS15531.1"/>
    <property type="molecule type" value="Genomic_DNA"/>
</dbReference>
<evidence type="ECO:0000313" key="3">
    <source>
        <dbReference type="EMBL" id="RGS15531.1"/>
    </source>
</evidence>
<feature type="domain" description="DUF5106" evidence="2">
    <location>
        <begin position="22"/>
        <end position="159"/>
    </location>
</feature>
<name>A0A3R5WFH4_9BACT</name>
<dbReference type="AlphaFoldDB" id="A0A3R5WFH4"/>
<gene>
    <name evidence="3" type="ORF">DWY11_08650</name>
</gene>
<dbReference type="InterPro" id="IPR033395">
    <property type="entry name" value="DUF5106"/>
</dbReference>